<protein>
    <submittedName>
        <fullName evidence="2">Uncharacterized protein</fullName>
    </submittedName>
</protein>
<evidence type="ECO:0000313" key="2">
    <source>
        <dbReference type="EMBL" id="EGF99025.1"/>
    </source>
</evidence>
<feature type="region of interest" description="Disordered" evidence="1">
    <location>
        <begin position="21"/>
        <end position="133"/>
    </location>
</feature>
<dbReference type="GeneID" id="18924873"/>
<evidence type="ECO:0000256" key="1">
    <source>
        <dbReference type="SAM" id="MobiDB-lite"/>
    </source>
</evidence>
<gene>
    <name evidence="2" type="ORF">MELLADRAFT_113072</name>
</gene>
<dbReference type="EMBL" id="GL883165">
    <property type="protein sequence ID" value="EGF99025.1"/>
    <property type="molecule type" value="Genomic_DNA"/>
</dbReference>
<dbReference type="HOGENOM" id="CLU_1907168_0_0_1"/>
<dbReference type="RefSeq" id="XP_007417719.1">
    <property type="nucleotide sequence ID" value="XM_007417657.1"/>
</dbReference>
<proteinExistence type="predicted"/>
<dbReference type="InParanoid" id="F4S8I2"/>
<feature type="compositionally biased region" description="Basic and acidic residues" evidence="1">
    <location>
        <begin position="61"/>
        <end position="82"/>
    </location>
</feature>
<accession>F4S8I2</accession>
<dbReference type="KEGG" id="mlr:MELLADRAFT_113072"/>
<evidence type="ECO:0000313" key="3">
    <source>
        <dbReference type="Proteomes" id="UP000001072"/>
    </source>
</evidence>
<keyword evidence="3" id="KW-1185">Reference proteome</keyword>
<dbReference type="VEuPathDB" id="FungiDB:MELLADRAFT_113072"/>
<sequence>MASLNPDTRKVLLARFIHDCELAKPLEKPSKDKDHQEIKGEGTRAKSTATSPKANNPESHINPHSDRHLDKQGERGDSKDSSPEPDQTPLQGTTTNITQEHSVDAEPAVKATKSTDSSEVNNQEIDQEPHPRS</sequence>
<feature type="compositionally biased region" description="Polar residues" evidence="1">
    <location>
        <begin position="112"/>
        <end position="124"/>
    </location>
</feature>
<organism evidence="3">
    <name type="scientific">Melampsora larici-populina (strain 98AG31 / pathotype 3-4-7)</name>
    <name type="common">Poplar leaf rust fungus</name>
    <dbReference type="NCBI Taxonomy" id="747676"/>
    <lineage>
        <taxon>Eukaryota</taxon>
        <taxon>Fungi</taxon>
        <taxon>Dikarya</taxon>
        <taxon>Basidiomycota</taxon>
        <taxon>Pucciniomycotina</taxon>
        <taxon>Pucciniomycetes</taxon>
        <taxon>Pucciniales</taxon>
        <taxon>Melampsoraceae</taxon>
        <taxon>Melampsora</taxon>
    </lineage>
</organism>
<reference evidence="3" key="1">
    <citation type="journal article" date="2011" name="Proc. Natl. Acad. Sci. U.S.A.">
        <title>Obligate biotrophy features unraveled by the genomic analysis of rust fungi.</title>
        <authorList>
            <person name="Duplessis S."/>
            <person name="Cuomo C.A."/>
            <person name="Lin Y.-C."/>
            <person name="Aerts A."/>
            <person name="Tisserant E."/>
            <person name="Veneault-Fourrey C."/>
            <person name="Joly D.L."/>
            <person name="Hacquard S."/>
            <person name="Amselem J."/>
            <person name="Cantarel B.L."/>
            <person name="Chiu R."/>
            <person name="Coutinho P.M."/>
            <person name="Feau N."/>
            <person name="Field M."/>
            <person name="Frey P."/>
            <person name="Gelhaye E."/>
            <person name="Goldberg J."/>
            <person name="Grabherr M.G."/>
            <person name="Kodira C.D."/>
            <person name="Kohler A."/>
            <person name="Kuees U."/>
            <person name="Lindquist E.A."/>
            <person name="Lucas S.M."/>
            <person name="Mago R."/>
            <person name="Mauceli E."/>
            <person name="Morin E."/>
            <person name="Murat C."/>
            <person name="Pangilinan J.L."/>
            <person name="Park R."/>
            <person name="Pearson M."/>
            <person name="Quesneville H."/>
            <person name="Rouhier N."/>
            <person name="Sakthikumar S."/>
            <person name="Salamov A.A."/>
            <person name="Schmutz J."/>
            <person name="Selles B."/>
            <person name="Shapiro H."/>
            <person name="Tanguay P."/>
            <person name="Tuskan G.A."/>
            <person name="Henrissat B."/>
            <person name="Van de Peer Y."/>
            <person name="Rouze P."/>
            <person name="Ellis J.G."/>
            <person name="Dodds P.N."/>
            <person name="Schein J.E."/>
            <person name="Zhong S."/>
            <person name="Hamelin R.C."/>
            <person name="Grigoriev I.V."/>
            <person name="Szabo L.J."/>
            <person name="Martin F."/>
        </authorList>
    </citation>
    <scope>NUCLEOTIDE SEQUENCE [LARGE SCALE GENOMIC DNA]</scope>
    <source>
        <strain evidence="3">98AG31 / pathotype 3-4-7</strain>
    </source>
</reference>
<feature type="compositionally biased region" description="Basic and acidic residues" evidence="1">
    <location>
        <begin position="21"/>
        <end position="44"/>
    </location>
</feature>
<dbReference type="AlphaFoldDB" id="F4S8I2"/>
<dbReference type="Proteomes" id="UP000001072">
    <property type="component" value="Unassembled WGS sequence"/>
</dbReference>
<name>F4S8I2_MELLP</name>
<feature type="compositionally biased region" description="Polar residues" evidence="1">
    <location>
        <begin position="45"/>
        <end position="59"/>
    </location>
</feature>
<feature type="compositionally biased region" description="Polar residues" evidence="1">
    <location>
        <begin position="84"/>
        <end position="100"/>
    </location>
</feature>